<feature type="chain" id="PRO_5009256408" description="Rap1a immunity protein domain-containing protein" evidence="1">
    <location>
        <begin position="23"/>
        <end position="102"/>
    </location>
</feature>
<gene>
    <name evidence="2" type="ORF">SAMN05216421_0872</name>
</gene>
<evidence type="ECO:0000256" key="1">
    <source>
        <dbReference type="SAM" id="SignalP"/>
    </source>
</evidence>
<proteinExistence type="predicted"/>
<accession>A0A1H1PAM3</accession>
<protein>
    <recommendedName>
        <fullName evidence="4">Rap1a immunity protein domain-containing protein</fullName>
    </recommendedName>
</protein>
<evidence type="ECO:0000313" key="2">
    <source>
        <dbReference type="EMBL" id="SDS08174.1"/>
    </source>
</evidence>
<name>A0A1H1PAM3_9GAMM</name>
<keyword evidence="1" id="KW-0732">Signal</keyword>
<dbReference type="RefSeq" id="WP_093392005.1">
    <property type="nucleotide sequence ID" value="NZ_LT629736.1"/>
</dbReference>
<evidence type="ECO:0000313" key="3">
    <source>
        <dbReference type="Proteomes" id="UP000243207"/>
    </source>
</evidence>
<sequence>MLRIVGLTLAVFGLPGSELALAENEQHIQLRTTDETGCYITDGKFTSPTIGVAAGLYHEAWFPKERALRIINVALASGCDIGEPDDVGSTPLIASIIYNEPA</sequence>
<dbReference type="EMBL" id="LT629736">
    <property type="protein sequence ID" value="SDS08174.1"/>
    <property type="molecule type" value="Genomic_DNA"/>
</dbReference>
<organism evidence="2 3">
    <name type="scientific">Halopseudomonas xinjiangensis</name>
    <dbReference type="NCBI Taxonomy" id="487184"/>
    <lineage>
        <taxon>Bacteria</taxon>
        <taxon>Pseudomonadati</taxon>
        <taxon>Pseudomonadota</taxon>
        <taxon>Gammaproteobacteria</taxon>
        <taxon>Pseudomonadales</taxon>
        <taxon>Pseudomonadaceae</taxon>
        <taxon>Halopseudomonas</taxon>
    </lineage>
</organism>
<dbReference type="AlphaFoldDB" id="A0A1H1PAM3"/>
<feature type="signal peptide" evidence="1">
    <location>
        <begin position="1"/>
        <end position="22"/>
    </location>
</feature>
<dbReference type="STRING" id="487184.SAMN05216421_0872"/>
<dbReference type="Proteomes" id="UP000243207">
    <property type="component" value="Chromosome I"/>
</dbReference>
<evidence type="ECO:0008006" key="4">
    <source>
        <dbReference type="Google" id="ProtNLM"/>
    </source>
</evidence>
<reference evidence="3" key="1">
    <citation type="submission" date="2016-10" db="EMBL/GenBank/DDBJ databases">
        <authorList>
            <person name="Varghese N."/>
            <person name="Submissions S."/>
        </authorList>
    </citation>
    <scope>NUCLEOTIDE SEQUENCE [LARGE SCALE GENOMIC DNA]</scope>
    <source>
        <strain evidence="3">NRRL B-51270</strain>
    </source>
</reference>
<dbReference type="OrthoDB" id="6887931at2"/>
<keyword evidence="3" id="KW-1185">Reference proteome</keyword>